<gene>
    <name evidence="1" type="ORF">GCU67_20975</name>
</gene>
<keyword evidence="2" id="KW-1185">Reference proteome</keyword>
<dbReference type="AlphaFoldDB" id="A0A6P0F0A9"/>
<proteinExistence type="predicted"/>
<dbReference type="EMBL" id="JAAGWH010000070">
    <property type="protein sequence ID" value="NEK96620.1"/>
    <property type="molecule type" value="Genomic_DNA"/>
</dbReference>
<evidence type="ECO:0000313" key="1">
    <source>
        <dbReference type="EMBL" id="NEK96620.1"/>
    </source>
</evidence>
<comment type="caution">
    <text evidence="1">The sequence shown here is derived from an EMBL/GenBank/DDBJ whole genome shotgun (WGS) entry which is preliminary data.</text>
</comment>
<organism evidence="1 2">
    <name type="scientific">Modestobacter muralis</name>
    <dbReference type="NCBI Taxonomy" id="1608614"/>
    <lineage>
        <taxon>Bacteria</taxon>
        <taxon>Bacillati</taxon>
        <taxon>Actinomycetota</taxon>
        <taxon>Actinomycetes</taxon>
        <taxon>Geodermatophilales</taxon>
        <taxon>Geodermatophilaceae</taxon>
        <taxon>Modestobacter</taxon>
    </lineage>
</organism>
<protein>
    <submittedName>
        <fullName evidence="1">Uncharacterized protein</fullName>
    </submittedName>
</protein>
<reference evidence="1 2" key="1">
    <citation type="submission" date="2020-01" db="EMBL/GenBank/DDBJ databases">
        <title>the WGS Modestobacter muralis CPCC 204518.</title>
        <authorList>
            <person name="Jiang Z."/>
        </authorList>
    </citation>
    <scope>NUCLEOTIDE SEQUENCE [LARGE SCALE GENOMIC DNA]</scope>
    <source>
        <strain evidence="1 2">DSM 100205</strain>
    </source>
</reference>
<name>A0A6P0F0A9_9ACTN</name>
<evidence type="ECO:0000313" key="2">
    <source>
        <dbReference type="Proteomes" id="UP000468828"/>
    </source>
</evidence>
<sequence length="80" mass="8840">MPLVAFGVIALSGRPSARQVCQGRQRRMHVHEVREAHDAAVLLIQGRAAEDLPVAVLVMVDVFDWCTIEYRLGGEDAGVW</sequence>
<dbReference type="RefSeq" id="WP_163613436.1">
    <property type="nucleotide sequence ID" value="NZ_JAAGWB010000074.1"/>
</dbReference>
<accession>A0A6P0F0A9</accession>
<dbReference type="Proteomes" id="UP000468828">
    <property type="component" value="Unassembled WGS sequence"/>
</dbReference>